<dbReference type="InterPro" id="IPR010982">
    <property type="entry name" value="Lambda_DNA-bd_dom_sf"/>
</dbReference>
<evidence type="ECO:0000313" key="1">
    <source>
        <dbReference type="EMBL" id="PHM59520.1"/>
    </source>
</evidence>
<reference evidence="1 2" key="1">
    <citation type="journal article" date="2017" name="Nat. Microbiol.">
        <title>Natural product diversity associated with the nematode symbionts Photorhabdus and Xenorhabdus.</title>
        <authorList>
            <person name="Tobias N.J."/>
            <person name="Wolff H."/>
            <person name="Djahanschiri B."/>
            <person name="Grundmann F."/>
            <person name="Kronenwerth M."/>
            <person name="Shi Y.M."/>
            <person name="Simonyi S."/>
            <person name="Grun P."/>
            <person name="Shapiro-Ilan D."/>
            <person name="Pidot S.J."/>
            <person name="Stinear T.P."/>
            <person name="Ebersberger I."/>
            <person name="Bode H.B."/>
        </authorList>
    </citation>
    <scope>NUCLEOTIDE SEQUENCE [LARGE SCALE GENOMIC DNA]</scope>
    <source>
        <strain evidence="1 2">DSM 22670</strain>
    </source>
</reference>
<dbReference type="RefSeq" id="WP_244186235.1">
    <property type="nucleotide sequence ID" value="NZ_NJAK01000003.1"/>
</dbReference>
<dbReference type="GO" id="GO:0003677">
    <property type="term" value="F:DNA binding"/>
    <property type="evidence" value="ECO:0007669"/>
    <property type="project" value="InterPro"/>
</dbReference>
<dbReference type="Proteomes" id="UP000222168">
    <property type="component" value="Unassembled WGS sequence"/>
</dbReference>
<dbReference type="AlphaFoldDB" id="A0A2D0K835"/>
<dbReference type="Gene3D" id="1.10.260.40">
    <property type="entry name" value="lambda repressor-like DNA-binding domains"/>
    <property type="match status" value="1"/>
</dbReference>
<keyword evidence="2" id="KW-1185">Reference proteome</keyword>
<name>A0A2D0K835_9GAMM</name>
<proteinExistence type="predicted"/>
<comment type="caution">
    <text evidence="1">The sequence shown here is derived from an EMBL/GenBank/DDBJ whole genome shotgun (WGS) entry which is preliminary data.</text>
</comment>
<evidence type="ECO:0000313" key="2">
    <source>
        <dbReference type="Proteomes" id="UP000222168"/>
    </source>
</evidence>
<dbReference type="EMBL" id="NJAK01000003">
    <property type="protein sequence ID" value="PHM59520.1"/>
    <property type="molecule type" value="Genomic_DNA"/>
</dbReference>
<organism evidence="1 2">
    <name type="scientific">Xenorhabdus ishibashii</name>
    <dbReference type="NCBI Taxonomy" id="1034471"/>
    <lineage>
        <taxon>Bacteria</taxon>
        <taxon>Pseudomonadati</taxon>
        <taxon>Pseudomonadota</taxon>
        <taxon>Gammaproteobacteria</taxon>
        <taxon>Enterobacterales</taxon>
        <taxon>Morganellaceae</taxon>
        <taxon>Xenorhabdus</taxon>
    </lineage>
</organism>
<gene>
    <name evidence="1" type="ORF">Xish_03639</name>
</gene>
<protein>
    <submittedName>
        <fullName evidence="1">Uncharacterized protein</fullName>
    </submittedName>
</protein>
<accession>A0A2D0K835</accession>
<sequence>MKFDKSILTPKKLIELRDATNLTGQEIADALGISLKSWQNKISVNDNSNSGKLKKLEYEFLLLLSDKHPDYVLVKRDKKNDFYQ</sequence>